<dbReference type="GO" id="GO:0003713">
    <property type="term" value="F:transcription coactivator activity"/>
    <property type="evidence" value="ECO:0007669"/>
    <property type="project" value="InterPro"/>
</dbReference>
<dbReference type="Gene3D" id="2.40.250.10">
    <property type="entry name" value="Core binding factor, beta subunit"/>
    <property type="match status" value="1"/>
</dbReference>
<evidence type="ECO:0000256" key="6">
    <source>
        <dbReference type="ARBA" id="ARBA00074647"/>
    </source>
</evidence>
<proteinExistence type="evidence at transcript level"/>
<dbReference type="EMBL" id="LR783606">
    <property type="protein sequence ID" value="CAB3228044.1"/>
    <property type="molecule type" value="mRNA"/>
</dbReference>
<evidence type="ECO:0000256" key="10">
    <source>
        <dbReference type="SAM" id="MobiDB-lite"/>
    </source>
</evidence>
<protein>
    <recommendedName>
        <fullName evidence="6">Core-binding factor subunit beta</fullName>
    </recommendedName>
    <alternativeName>
        <fullName evidence="8">Polyomavirus enhancer-binding protein 2 beta subunit</fullName>
    </alternativeName>
    <alternativeName>
        <fullName evidence="7">SL3-3 enhancer factor 1 subunit beta</fullName>
    </alternativeName>
    <alternativeName>
        <fullName evidence="9">SL3/AKV core-binding factor beta subunit</fullName>
    </alternativeName>
</protein>
<comment type="similarity">
    <text evidence="3">Belongs to the CBF-beta family.</text>
</comment>
<dbReference type="PANTHER" id="PTHR10276">
    <property type="entry name" value="CORE-BINDING FACTOR, BETA SUBUNIT"/>
    <property type="match status" value="1"/>
</dbReference>
<dbReference type="InterPro" id="IPR003417">
    <property type="entry name" value="CBF_beta"/>
</dbReference>
<dbReference type="Pfam" id="PF02312">
    <property type="entry name" value="CBF_beta"/>
    <property type="match status" value="1"/>
</dbReference>
<keyword evidence="2" id="KW-0539">Nucleus</keyword>
<evidence type="ECO:0000256" key="8">
    <source>
        <dbReference type="ARBA" id="ARBA00077926"/>
    </source>
</evidence>
<name>A0A6F9D902_9ASCI</name>
<comment type="subcellular location">
    <subcellularLocation>
        <location evidence="1">Nucleus</location>
    </subcellularLocation>
</comment>
<dbReference type="InterPro" id="IPR036552">
    <property type="entry name" value="CBF_bsu_sf"/>
</dbReference>
<evidence type="ECO:0000256" key="3">
    <source>
        <dbReference type="ARBA" id="ARBA00025734"/>
    </source>
</evidence>
<evidence type="ECO:0000256" key="7">
    <source>
        <dbReference type="ARBA" id="ARBA00077129"/>
    </source>
</evidence>
<dbReference type="SUPFAM" id="SSF50723">
    <property type="entry name" value="Core binding factor beta, CBF"/>
    <property type="match status" value="1"/>
</dbReference>
<accession>A0A6F9D902</accession>
<gene>
    <name evidence="11" type="primary">Cbfb</name>
</gene>
<dbReference type="GO" id="GO:0043565">
    <property type="term" value="F:sequence-specific DNA binding"/>
    <property type="evidence" value="ECO:0007669"/>
    <property type="project" value="TreeGrafter"/>
</dbReference>
<comment type="subunit">
    <text evidence="5">Heterodimer with RUNX1, RUNX2 and RUNX3. Interacts with COPRS. Found in a complex with PRMT5 and RUNX1.</text>
</comment>
<evidence type="ECO:0000256" key="4">
    <source>
        <dbReference type="ARBA" id="ARBA00056501"/>
    </source>
</evidence>
<comment type="function">
    <text evidence="4">Forms the heterodimeric complex core-binding factor (CBF) with RUNX family proteins (RUNX1, RUNX2, and RUNX3). RUNX members modulate the transcription of their target genes through recognizing the core consensus binding sequence 5'-TGTGGT-3', or very rarely, 5'-TGCGGT-3', within their regulatory regions via their runt domain, while CBFB is a non-DNA-binding regulatory subunit that allosterically enhances the sequence-specific DNA-binding capacity of RUNX. The heterodimers bind to the core site of a number of enhancers and promoters, including murine leukemia virus, polyomavirus enhancer, T-cell receptor enhancers, LCK, IL3 and GM-CSF promoters. CBF complexes repress ZBTB7B transcription factor during cytotoxic (CD8+) T cell development. They bind to RUNX-binding sequence within the ZBTB7B locus acting as transcriptional silencer and allowing for cytotoxic T cell differentiation.</text>
</comment>
<evidence type="ECO:0000313" key="11">
    <source>
        <dbReference type="EMBL" id="CAB3228044.1"/>
    </source>
</evidence>
<sequence>MPKVVSDQRATYESNELFRRLSRETEIKYTGFRDRAVEERQLRFQSSCRSGKAEIAFVSSGTNFTLQFYPWTVENTQGIPPPKEYVNFEREPGKVHLKAPFILNGVCVCWKGWVSLHRLDGMGCIEYDDERAQVEAQQGNSMQQSMQSVTGPKHKHPSTGGGGGSSSPLDKRPRLH</sequence>
<dbReference type="GO" id="GO:0006357">
    <property type="term" value="P:regulation of transcription by RNA polymerase II"/>
    <property type="evidence" value="ECO:0007669"/>
    <property type="project" value="TreeGrafter"/>
</dbReference>
<dbReference type="FunFam" id="2.40.250.10:FF:000001">
    <property type="entry name" value="Core-binding factor subunit beta"/>
    <property type="match status" value="1"/>
</dbReference>
<evidence type="ECO:0000256" key="2">
    <source>
        <dbReference type="ARBA" id="ARBA00023242"/>
    </source>
</evidence>
<reference evidence="11" key="1">
    <citation type="submission" date="2020-04" db="EMBL/GenBank/DDBJ databases">
        <authorList>
            <person name="Neveu A P."/>
        </authorList>
    </citation>
    <scope>NUCLEOTIDE SEQUENCE</scope>
    <source>
        <tissue evidence="11">Whole embryo</tissue>
    </source>
</reference>
<organism evidence="11">
    <name type="scientific">Phallusia mammillata</name>
    <dbReference type="NCBI Taxonomy" id="59560"/>
    <lineage>
        <taxon>Eukaryota</taxon>
        <taxon>Metazoa</taxon>
        <taxon>Chordata</taxon>
        <taxon>Tunicata</taxon>
        <taxon>Ascidiacea</taxon>
        <taxon>Phlebobranchia</taxon>
        <taxon>Ascidiidae</taxon>
        <taxon>Phallusia</taxon>
    </lineage>
</organism>
<dbReference type="AlphaFoldDB" id="A0A6F9D902"/>
<evidence type="ECO:0000256" key="5">
    <source>
        <dbReference type="ARBA" id="ARBA00065003"/>
    </source>
</evidence>
<dbReference type="GO" id="GO:0016513">
    <property type="term" value="C:core-binding factor complex"/>
    <property type="evidence" value="ECO:0007669"/>
    <property type="project" value="TreeGrafter"/>
</dbReference>
<feature type="region of interest" description="Disordered" evidence="10">
    <location>
        <begin position="135"/>
        <end position="176"/>
    </location>
</feature>
<evidence type="ECO:0000256" key="9">
    <source>
        <dbReference type="ARBA" id="ARBA00082632"/>
    </source>
</evidence>
<evidence type="ECO:0000256" key="1">
    <source>
        <dbReference type="ARBA" id="ARBA00004123"/>
    </source>
</evidence>
<dbReference type="PANTHER" id="PTHR10276:SF3">
    <property type="entry name" value="CORE-BINDING FACTOR SUBUNIT BETA"/>
    <property type="match status" value="1"/>
</dbReference>